<gene>
    <name evidence="2" type="ORF">ISN44_As01g013860</name>
</gene>
<dbReference type="OrthoDB" id="1039495at2759"/>
<dbReference type="Proteomes" id="UP000694251">
    <property type="component" value="Chromosome 1"/>
</dbReference>
<sequence length="121" mass="13114">MLYIYLLLKFSIIPSQTKTKVIHTSNSTNEIGSELGENMANLRVTIAVFLAALVFTATFSNSVVEANKKEIIITFTCKKKSDCFTNIACEACVDCRCDKGLCKCHGFGGEKGNPTAAPLTP</sequence>
<dbReference type="EMBL" id="JAEFBJ010000001">
    <property type="protein sequence ID" value="KAG7654170.1"/>
    <property type="molecule type" value="Genomic_DNA"/>
</dbReference>
<accession>A0A8T2H467</accession>
<evidence type="ECO:0000313" key="2">
    <source>
        <dbReference type="EMBL" id="KAG7654170.1"/>
    </source>
</evidence>
<proteinExistence type="predicted"/>
<dbReference type="AlphaFoldDB" id="A0A8T2H467"/>
<evidence type="ECO:0000313" key="3">
    <source>
        <dbReference type="Proteomes" id="UP000694251"/>
    </source>
</evidence>
<organism evidence="2 3">
    <name type="scientific">Arabidopsis suecica</name>
    <name type="common">Swedish thale-cress</name>
    <name type="synonym">Cardaminopsis suecica</name>
    <dbReference type="NCBI Taxonomy" id="45249"/>
    <lineage>
        <taxon>Eukaryota</taxon>
        <taxon>Viridiplantae</taxon>
        <taxon>Streptophyta</taxon>
        <taxon>Embryophyta</taxon>
        <taxon>Tracheophyta</taxon>
        <taxon>Spermatophyta</taxon>
        <taxon>Magnoliopsida</taxon>
        <taxon>eudicotyledons</taxon>
        <taxon>Gunneridae</taxon>
        <taxon>Pentapetalae</taxon>
        <taxon>rosids</taxon>
        <taxon>malvids</taxon>
        <taxon>Brassicales</taxon>
        <taxon>Brassicaceae</taxon>
        <taxon>Camelineae</taxon>
        <taxon>Arabidopsis</taxon>
    </lineage>
</organism>
<comment type="caution">
    <text evidence="2">The sequence shown here is derived from an EMBL/GenBank/DDBJ whole genome shotgun (WGS) entry which is preliminary data.</text>
</comment>
<name>A0A8T2H467_ARASU</name>
<feature type="transmembrane region" description="Helical" evidence="1">
    <location>
        <begin position="44"/>
        <end position="64"/>
    </location>
</feature>
<evidence type="ECO:0000256" key="1">
    <source>
        <dbReference type="SAM" id="Phobius"/>
    </source>
</evidence>
<keyword evidence="1" id="KW-0812">Transmembrane</keyword>
<protein>
    <submittedName>
        <fullName evidence="2">Uncharacterized protein</fullName>
    </submittedName>
</protein>
<keyword evidence="1" id="KW-1133">Transmembrane helix</keyword>
<keyword evidence="1" id="KW-0472">Membrane</keyword>
<reference evidence="2 3" key="1">
    <citation type="submission" date="2020-12" db="EMBL/GenBank/DDBJ databases">
        <title>Concerted genomic and epigenomic changes stabilize Arabidopsis allopolyploids.</title>
        <authorList>
            <person name="Chen Z."/>
        </authorList>
    </citation>
    <scope>NUCLEOTIDE SEQUENCE [LARGE SCALE GENOMIC DNA]</scope>
    <source>
        <strain evidence="2">As9502</strain>
        <tissue evidence="2">Leaf</tissue>
    </source>
</reference>
<keyword evidence="3" id="KW-1185">Reference proteome</keyword>